<reference evidence="4 5" key="1">
    <citation type="submission" date="2019-08" db="EMBL/GenBank/DDBJ databases">
        <authorList>
            <person name="Alioto T."/>
            <person name="Alioto T."/>
            <person name="Gomez Garrido J."/>
        </authorList>
    </citation>
    <scope>NUCLEOTIDE SEQUENCE [LARGE SCALE GENOMIC DNA]</scope>
</reference>
<dbReference type="SUPFAM" id="SSF52833">
    <property type="entry name" value="Thioredoxin-like"/>
    <property type="match status" value="1"/>
</dbReference>
<dbReference type="NCBIfam" id="TIGR02174">
    <property type="entry name" value="CXXU_selWTH"/>
    <property type="match status" value="1"/>
</dbReference>
<name>A0A5E4N6R3_9HEMI</name>
<keyword evidence="5" id="KW-1185">Reference proteome</keyword>
<dbReference type="PANTHER" id="PTHR13544">
    <property type="entry name" value="SELENOPROTEIN T"/>
    <property type="match status" value="1"/>
</dbReference>
<dbReference type="AlphaFoldDB" id="A0A5E4N6R3"/>
<keyword evidence="3" id="KW-0472">Membrane</keyword>
<keyword evidence="1" id="KW-0732">Signal</keyword>
<evidence type="ECO:0000256" key="2">
    <source>
        <dbReference type="ARBA" id="ARBA00023284"/>
    </source>
</evidence>
<dbReference type="Gene3D" id="3.40.30.10">
    <property type="entry name" value="Glutaredoxin"/>
    <property type="match status" value="1"/>
</dbReference>
<dbReference type="Pfam" id="PF10262">
    <property type="entry name" value="Rdx"/>
    <property type="match status" value="1"/>
</dbReference>
<feature type="transmembrane region" description="Helical" evidence="3">
    <location>
        <begin position="134"/>
        <end position="152"/>
    </location>
</feature>
<accession>A0A5E4N6R3</accession>
<dbReference type="InterPro" id="IPR011893">
    <property type="entry name" value="Selenoprotein_Rdx-typ"/>
</dbReference>
<dbReference type="PANTHER" id="PTHR13544:SF0">
    <property type="entry name" value="THIOREDOXIN REDUCTASE-LIKE SELENOPROTEIN T"/>
    <property type="match status" value="1"/>
</dbReference>
<gene>
    <name evidence="4" type="ORF">CINCED_3A012825</name>
</gene>
<dbReference type="InterPro" id="IPR019389">
    <property type="entry name" value="Selenoprotein_T"/>
</dbReference>
<dbReference type="InterPro" id="IPR036249">
    <property type="entry name" value="Thioredoxin-like_sf"/>
</dbReference>
<keyword evidence="3" id="KW-0812">Transmembrane</keyword>
<keyword evidence="2" id="KW-0676">Redox-active center</keyword>
<dbReference type="GO" id="GO:0005789">
    <property type="term" value="C:endoplasmic reticulum membrane"/>
    <property type="evidence" value="ECO:0007669"/>
    <property type="project" value="TreeGrafter"/>
</dbReference>
<dbReference type="EMBL" id="CABPRJ010001461">
    <property type="protein sequence ID" value="VVC38066.1"/>
    <property type="molecule type" value="Genomic_DNA"/>
</dbReference>
<evidence type="ECO:0000313" key="4">
    <source>
        <dbReference type="EMBL" id="VVC38066.1"/>
    </source>
</evidence>
<protein>
    <submittedName>
        <fullName evidence="4">Thioredoxin-like fold,Selenoprotein, Rdx type</fullName>
    </submittedName>
</protein>
<dbReference type="GO" id="GO:0004791">
    <property type="term" value="F:thioredoxin-disulfide reductase (NADPH) activity"/>
    <property type="evidence" value="ECO:0007669"/>
    <property type="project" value="TreeGrafter"/>
</dbReference>
<dbReference type="GO" id="GO:0045454">
    <property type="term" value="P:cell redox homeostasis"/>
    <property type="evidence" value="ECO:0007669"/>
    <property type="project" value="TreeGrafter"/>
</dbReference>
<proteinExistence type="predicted"/>
<feature type="transmembrane region" description="Helical" evidence="3">
    <location>
        <begin position="6"/>
        <end position="24"/>
    </location>
</feature>
<dbReference type="OrthoDB" id="60822at2759"/>
<sequence length="206" mass="23298">MVPSGALVLIAVCCFSFIGPTFMSSDYSEESSNKILQNNNVDIKNDDRKGPVEGKQTLKFLYCYSCGYQKAFDHYSSILEDKYPELNIVGANYNPSIMHLIGAKILSVAKMLTIIAIGSGVNFFEYIGKDQPNWWIWCVSNKIYACLVVFFGSNMFEGMLISTGAFELYFNDIPVWSKLQTGRIPQPIELFQIIDNYLMFDSPYTS</sequence>
<evidence type="ECO:0000313" key="5">
    <source>
        <dbReference type="Proteomes" id="UP000325440"/>
    </source>
</evidence>
<feature type="transmembrane region" description="Helical" evidence="3">
    <location>
        <begin position="108"/>
        <end position="128"/>
    </location>
</feature>
<organism evidence="4 5">
    <name type="scientific">Cinara cedri</name>
    <dbReference type="NCBI Taxonomy" id="506608"/>
    <lineage>
        <taxon>Eukaryota</taxon>
        <taxon>Metazoa</taxon>
        <taxon>Ecdysozoa</taxon>
        <taxon>Arthropoda</taxon>
        <taxon>Hexapoda</taxon>
        <taxon>Insecta</taxon>
        <taxon>Pterygota</taxon>
        <taxon>Neoptera</taxon>
        <taxon>Paraneoptera</taxon>
        <taxon>Hemiptera</taxon>
        <taxon>Sternorrhyncha</taxon>
        <taxon>Aphidomorpha</taxon>
        <taxon>Aphidoidea</taxon>
        <taxon>Aphididae</taxon>
        <taxon>Lachninae</taxon>
        <taxon>Cinara</taxon>
    </lineage>
</organism>
<evidence type="ECO:0000256" key="1">
    <source>
        <dbReference type="ARBA" id="ARBA00022729"/>
    </source>
</evidence>
<dbReference type="Proteomes" id="UP000325440">
    <property type="component" value="Unassembled WGS sequence"/>
</dbReference>
<evidence type="ECO:0000256" key="3">
    <source>
        <dbReference type="SAM" id="Phobius"/>
    </source>
</evidence>
<keyword evidence="3" id="KW-1133">Transmembrane helix</keyword>